<evidence type="ECO:0000256" key="4">
    <source>
        <dbReference type="ARBA" id="ARBA00023163"/>
    </source>
</evidence>
<feature type="domain" description="TF-B3" evidence="6">
    <location>
        <begin position="149"/>
        <end position="253"/>
    </location>
</feature>
<dbReference type="InterPro" id="IPR044800">
    <property type="entry name" value="LEC2-like"/>
</dbReference>
<dbReference type="CDD" id="cd10017">
    <property type="entry name" value="B3_DNA"/>
    <property type="match status" value="3"/>
</dbReference>
<dbReference type="Gene3D" id="2.40.330.10">
    <property type="entry name" value="DNA-binding pseudobarrel domain"/>
    <property type="match status" value="3"/>
</dbReference>
<dbReference type="EMBL" id="JARKNE010000004">
    <property type="protein sequence ID" value="KAK5837214.1"/>
    <property type="molecule type" value="Genomic_DNA"/>
</dbReference>
<dbReference type="InterPro" id="IPR015300">
    <property type="entry name" value="DNA-bd_pseudobarrel_sf"/>
</dbReference>
<comment type="caution">
    <text evidence="7">The sequence shown here is derived from an EMBL/GenBank/DDBJ whole genome shotgun (WGS) entry which is preliminary data.</text>
</comment>
<dbReference type="PROSITE" id="PS50863">
    <property type="entry name" value="B3"/>
    <property type="match status" value="1"/>
</dbReference>
<comment type="subcellular location">
    <subcellularLocation>
        <location evidence="1">Nucleus</location>
    </subcellularLocation>
</comment>
<keyword evidence="5" id="KW-0539">Nucleus</keyword>
<keyword evidence="8" id="KW-1185">Reference proteome</keyword>
<dbReference type="Proteomes" id="UP001358586">
    <property type="component" value="Chromosome 4"/>
</dbReference>
<evidence type="ECO:0000256" key="1">
    <source>
        <dbReference type="ARBA" id="ARBA00004123"/>
    </source>
</evidence>
<evidence type="ECO:0000256" key="5">
    <source>
        <dbReference type="ARBA" id="ARBA00023242"/>
    </source>
</evidence>
<name>A0ABR0QDW8_GOSAR</name>
<dbReference type="PANTHER" id="PTHR31140">
    <property type="entry name" value="B3 DOMAIN-CONTAINING TRANSCRIPTION FACTOR ABI3"/>
    <property type="match status" value="1"/>
</dbReference>
<keyword evidence="3" id="KW-0238">DNA-binding</keyword>
<evidence type="ECO:0000259" key="6">
    <source>
        <dbReference type="PROSITE" id="PS50863"/>
    </source>
</evidence>
<evidence type="ECO:0000313" key="7">
    <source>
        <dbReference type="EMBL" id="KAK5837214.1"/>
    </source>
</evidence>
<dbReference type="SUPFAM" id="SSF101936">
    <property type="entry name" value="DNA-binding pseudobarrel domain"/>
    <property type="match status" value="3"/>
</dbReference>
<evidence type="ECO:0000256" key="2">
    <source>
        <dbReference type="ARBA" id="ARBA00023015"/>
    </source>
</evidence>
<keyword evidence="2" id="KW-0805">Transcription regulation</keyword>
<dbReference type="InterPro" id="IPR003340">
    <property type="entry name" value="B3_DNA-bd"/>
</dbReference>
<keyword evidence="4" id="KW-0804">Transcription</keyword>
<proteinExistence type="predicted"/>
<protein>
    <recommendedName>
        <fullName evidence="6">TF-B3 domain-containing protein</fullName>
    </recommendedName>
</protein>
<evidence type="ECO:0000313" key="8">
    <source>
        <dbReference type="Proteomes" id="UP001358586"/>
    </source>
</evidence>
<reference evidence="7 8" key="1">
    <citation type="submission" date="2023-03" db="EMBL/GenBank/DDBJ databases">
        <title>WGS of Gossypium arboreum.</title>
        <authorList>
            <person name="Yu D."/>
        </authorList>
    </citation>
    <scope>NUCLEOTIDE SEQUENCE [LARGE SCALE GENOMIC DNA]</scope>
    <source>
        <tissue evidence="7">Leaf</tissue>
    </source>
</reference>
<dbReference type="Pfam" id="PF02362">
    <property type="entry name" value="B3"/>
    <property type="match status" value="2"/>
</dbReference>
<dbReference type="PANTHER" id="PTHR31140:SF145">
    <property type="entry name" value="TF-B3 DOMAIN-CONTAINING PROTEIN"/>
    <property type="match status" value="1"/>
</dbReference>
<accession>A0ABR0QDW8</accession>
<evidence type="ECO:0000256" key="3">
    <source>
        <dbReference type="ARBA" id="ARBA00023125"/>
    </source>
</evidence>
<dbReference type="SMART" id="SM01019">
    <property type="entry name" value="B3"/>
    <property type="match status" value="3"/>
</dbReference>
<gene>
    <name evidence="7" type="ORF">PVK06_013024</name>
</gene>
<organism evidence="7 8">
    <name type="scientific">Gossypium arboreum</name>
    <name type="common">Tree cotton</name>
    <name type="synonym">Gossypium nanking</name>
    <dbReference type="NCBI Taxonomy" id="29729"/>
    <lineage>
        <taxon>Eukaryota</taxon>
        <taxon>Viridiplantae</taxon>
        <taxon>Streptophyta</taxon>
        <taxon>Embryophyta</taxon>
        <taxon>Tracheophyta</taxon>
        <taxon>Spermatophyta</taxon>
        <taxon>Magnoliopsida</taxon>
        <taxon>eudicotyledons</taxon>
        <taxon>Gunneridae</taxon>
        <taxon>Pentapetalae</taxon>
        <taxon>rosids</taxon>
        <taxon>malvids</taxon>
        <taxon>Malvales</taxon>
        <taxon>Malvaceae</taxon>
        <taxon>Malvoideae</taxon>
        <taxon>Gossypium</taxon>
    </lineage>
</organism>
<sequence length="388" mass="43894">MAIFVKVLTKIDIERTLSLPDSCLQASPQSQRSHGGENLQVKDDVGILWNFHCTIRSGVFPKLEIVSGWVQFVRFKQLNTGDAIVLYKDDDTLTGPHYKIEVLKGHGKHTTSELEEQPTGLRKQMIDQLTPLNPTTASSKGYRLSSNMASFFKVLTKIDIERTLSLPDSYLQALQQSQRSHGGKKLKVKDDIGILWNFRCTIRSGAVRRLHIVSGWIQFVRFKRLNTGDAIVLYKDDDTVTGPHYKIEVVKGHGDNYSVNKIFLFKNMAIFVKVLTKIDIERTLSLPDNRLQASPQSQRSHGDGGENLQVKDDVGILWNFHCTTRSGVVPKLDMVSGWIQFVRFKQLNTGDVIVLNKDDDTLTGPHYKIEVFKGHGDDYSSFVHKNQI</sequence>